<keyword evidence="8" id="KW-0547">Nucleotide-binding</keyword>
<sequence length="482" mass="55258">MKKTESIKSLLQNTSWLMLFLAIVPLIISIALYTHYLFSYEKSISNISMANTIASSVEETVIEETLGLTYGQITPEEFQKSNQVNRIKKEIDDIKKSTQEPQELTTLNIVLRSLDNITNYLDKIIKNIQQQKSFEENQALMAHVESAVKLSHDILQDFVKIEIDVAAAKSQEVRDSLLILSALEVVIIAFIFLLTRNTNTKMIHQIQQPMEEMIKMADALAKGHLNHRNQTPQNNELKKLSNSMNDMADKLVILLEENALKQYNLAQSEVRTLQAQIIPHFIYNSLDAILVLAEMGEIKKVKEMTYALSDFFRISLSQGKDWISVSQEMKHCANYLKILQIRYGDQLSYSLEIDPIVHEYPILKMILQPLIENAVYHGIKLVRRPGEIRVKAYLDTKEYLHFWIIDNGKGIPEDRLREINHELADSSSTNFRNGYGLFNVNKRLLLYYGTEAKITITSTIDHGTHVHVVVPTKNIERTEGNV</sequence>
<keyword evidence="14" id="KW-0175">Coiled coil</keyword>
<dbReference type="GO" id="GO:0005524">
    <property type="term" value="F:ATP binding"/>
    <property type="evidence" value="ECO:0007669"/>
    <property type="project" value="UniProtKB-KW"/>
</dbReference>
<evidence type="ECO:0000256" key="15">
    <source>
        <dbReference type="SAM" id="Phobius"/>
    </source>
</evidence>
<dbReference type="InterPro" id="IPR050640">
    <property type="entry name" value="Bact_2-comp_sensor_kinase"/>
</dbReference>
<evidence type="ECO:0000259" key="16">
    <source>
        <dbReference type="PROSITE" id="PS50109"/>
    </source>
</evidence>
<dbReference type="PROSITE" id="PS50109">
    <property type="entry name" value="HIS_KIN"/>
    <property type="match status" value="1"/>
</dbReference>
<feature type="transmembrane region" description="Helical" evidence="15">
    <location>
        <begin position="177"/>
        <end position="195"/>
    </location>
</feature>
<dbReference type="AlphaFoldDB" id="A0A2C9XQE5"/>
<keyword evidence="7 15" id="KW-0812">Transmembrane</keyword>
<evidence type="ECO:0000256" key="5">
    <source>
        <dbReference type="ARBA" id="ARBA00022553"/>
    </source>
</evidence>
<evidence type="ECO:0000256" key="13">
    <source>
        <dbReference type="ARBA" id="ARBA00023136"/>
    </source>
</evidence>
<dbReference type="SUPFAM" id="SSF158472">
    <property type="entry name" value="HAMP domain-like"/>
    <property type="match status" value="1"/>
</dbReference>
<protein>
    <recommendedName>
        <fullName evidence="3">histidine kinase</fullName>
        <ecNumber evidence="3">2.7.13.3</ecNumber>
    </recommendedName>
</protein>
<keyword evidence="6" id="KW-0808">Transferase</keyword>
<dbReference type="CDD" id="cd06225">
    <property type="entry name" value="HAMP"/>
    <property type="match status" value="1"/>
</dbReference>
<feature type="transmembrane region" description="Helical" evidence="15">
    <location>
        <begin position="16"/>
        <end position="38"/>
    </location>
</feature>
<keyword evidence="4" id="KW-1003">Cell membrane</keyword>
<evidence type="ECO:0000256" key="4">
    <source>
        <dbReference type="ARBA" id="ARBA00022475"/>
    </source>
</evidence>
<evidence type="ECO:0000256" key="3">
    <source>
        <dbReference type="ARBA" id="ARBA00012438"/>
    </source>
</evidence>
<reference evidence="18 19" key="1">
    <citation type="submission" date="2017-05" db="EMBL/GenBank/DDBJ databases">
        <title>The Genome Sequence of Enterococcus sp. 10A9_DIV0425.</title>
        <authorList>
            <consortium name="The Broad Institute Genomics Platform"/>
            <consortium name="The Broad Institute Genomic Center for Infectious Diseases"/>
            <person name="Earl A."/>
            <person name="Manson A."/>
            <person name="Schwartman J."/>
            <person name="Gilmore M."/>
            <person name="Abouelleil A."/>
            <person name="Cao P."/>
            <person name="Chapman S."/>
            <person name="Cusick C."/>
            <person name="Shea T."/>
            <person name="Young S."/>
            <person name="Neafsey D."/>
            <person name="Nusbaum C."/>
            <person name="Birren B."/>
        </authorList>
    </citation>
    <scope>NUCLEOTIDE SEQUENCE [LARGE SCALE GENOMIC DNA]</scope>
    <source>
        <strain evidence="18 19">10A9_DIV0425</strain>
    </source>
</reference>
<keyword evidence="10" id="KW-0067">ATP-binding</keyword>
<name>A0A2C9XQE5_9ENTE</name>
<dbReference type="Gene3D" id="3.30.565.10">
    <property type="entry name" value="Histidine kinase-like ATPase, C-terminal domain"/>
    <property type="match status" value="1"/>
</dbReference>
<feature type="domain" description="HAMP" evidence="17">
    <location>
        <begin position="204"/>
        <end position="256"/>
    </location>
</feature>
<dbReference type="EC" id="2.7.13.3" evidence="3"/>
<evidence type="ECO:0000256" key="2">
    <source>
        <dbReference type="ARBA" id="ARBA00004651"/>
    </source>
</evidence>
<keyword evidence="13 15" id="KW-0472">Membrane</keyword>
<dbReference type="Pfam" id="PF06580">
    <property type="entry name" value="His_kinase"/>
    <property type="match status" value="1"/>
</dbReference>
<dbReference type="PANTHER" id="PTHR34220:SF11">
    <property type="entry name" value="SENSOR PROTEIN KINASE HPTS"/>
    <property type="match status" value="1"/>
</dbReference>
<comment type="catalytic activity">
    <reaction evidence="1">
        <text>ATP + protein L-histidine = ADP + protein N-phospho-L-histidine.</text>
        <dbReference type="EC" id="2.7.13.3"/>
    </reaction>
</comment>
<dbReference type="PANTHER" id="PTHR34220">
    <property type="entry name" value="SENSOR HISTIDINE KINASE YPDA"/>
    <property type="match status" value="1"/>
</dbReference>
<evidence type="ECO:0000313" key="18">
    <source>
        <dbReference type="EMBL" id="OTP12401.1"/>
    </source>
</evidence>
<dbReference type="Gene3D" id="6.10.340.10">
    <property type="match status" value="1"/>
</dbReference>
<evidence type="ECO:0000256" key="7">
    <source>
        <dbReference type="ARBA" id="ARBA00022692"/>
    </source>
</evidence>
<keyword evidence="9" id="KW-0418">Kinase</keyword>
<keyword evidence="12" id="KW-0902">Two-component regulatory system</keyword>
<evidence type="ECO:0000256" key="1">
    <source>
        <dbReference type="ARBA" id="ARBA00000085"/>
    </source>
</evidence>
<dbReference type="GO" id="GO:0000155">
    <property type="term" value="F:phosphorelay sensor kinase activity"/>
    <property type="evidence" value="ECO:0007669"/>
    <property type="project" value="InterPro"/>
</dbReference>
<evidence type="ECO:0000256" key="14">
    <source>
        <dbReference type="SAM" id="Coils"/>
    </source>
</evidence>
<dbReference type="InterPro" id="IPR036890">
    <property type="entry name" value="HATPase_C_sf"/>
</dbReference>
<dbReference type="InterPro" id="IPR003594">
    <property type="entry name" value="HATPase_dom"/>
</dbReference>
<dbReference type="STRING" id="1987383.A5844_000634"/>
<proteinExistence type="predicted"/>
<dbReference type="EMBL" id="NGMO01000001">
    <property type="protein sequence ID" value="OTP12401.1"/>
    <property type="molecule type" value="Genomic_DNA"/>
</dbReference>
<keyword evidence="19" id="KW-1185">Reference proteome</keyword>
<dbReference type="Proteomes" id="UP000194933">
    <property type="component" value="Unassembled WGS sequence"/>
</dbReference>
<evidence type="ECO:0000256" key="11">
    <source>
        <dbReference type="ARBA" id="ARBA00022989"/>
    </source>
</evidence>
<gene>
    <name evidence="18" type="ORF">A5844_000634</name>
</gene>
<evidence type="ECO:0000313" key="19">
    <source>
        <dbReference type="Proteomes" id="UP000194933"/>
    </source>
</evidence>
<dbReference type="RefSeq" id="WP_086283848.1">
    <property type="nucleotide sequence ID" value="NZ_NGMO01000001.1"/>
</dbReference>
<keyword evidence="11 15" id="KW-1133">Transmembrane helix</keyword>
<accession>A0A2C9XQE5</accession>
<dbReference type="Pfam" id="PF02518">
    <property type="entry name" value="HATPase_c"/>
    <property type="match status" value="1"/>
</dbReference>
<evidence type="ECO:0000259" key="17">
    <source>
        <dbReference type="PROSITE" id="PS50885"/>
    </source>
</evidence>
<evidence type="ECO:0000256" key="9">
    <source>
        <dbReference type="ARBA" id="ARBA00022777"/>
    </source>
</evidence>
<evidence type="ECO:0000256" key="8">
    <source>
        <dbReference type="ARBA" id="ARBA00022741"/>
    </source>
</evidence>
<dbReference type="InterPro" id="IPR003660">
    <property type="entry name" value="HAMP_dom"/>
</dbReference>
<dbReference type="InterPro" id="IPR005467">
    <property type="entry name" value="His_kinase_dom"/>
</dbReference>
<feature type="coiled-coil region" evidence="14">
    <location>
        <begin position="237"/>
        <end position="276"/>
    </location>
</feature>
<dbReference type="InterPro" id="IPR010559">
    <property type="entry name" value="Sig_transdc_His_kin_internal"/>
</dbReference>
<organism evidence="18 19">
    <name type="scientific">Candidatus Enterococcus wittei</name>
    <dbReference type="NCBI Taxonomy" id="1987383"/>
    <lineage>
        <taxon>Bacteria</taxon>
        <taxon>Bacillati</taxon>
        <taxon>Bacillota</taxon>
        <taxon>Bacilli</taxon>
        <taxon>Lactobacillales</taxon>
        <taxon>Enterococcaceae</taxon>
        <taxon>Enterococcus</taxon>
    </lineage>
</organism>
<comment type="subcellular location">
    <subcellularLocation>
        <location evidence="2">Cell membrane</location>
        <topology evidence="2">Multi-pass membrane protein</topology>
    </subcellularLocation>
</comment>
<evidence type="ECO:0000256" key="10">
    <source>
        <dbReference type="ARBA" id="ARBA00022840"/>
    </source>
</evidence>
<dbReference type="SMART" id="SM00304">
    <property type="entry name" value="HAMP"/>
    <property type="match status" value="1"/>
</dbReference>
<evidence type="ECO:0000256" key="6">
    <source>
        <dbReference type="ARBA" id="ARBA00022679"/>
    </source>
</evidence>
<dbReference type="PROSITE" id="PS50885">
    <property type="entry name" value="HAMP"/>
    <property type="match status" value="1"/>
</dbReference>
<keyword evidence="5" id="KW-0597">Phosphoprotein</keyword>
<comment type="caution">
    <text evidence="18">The sequence shown here is derived from an EMBL/GenBank/DDBJ whole genome shotgun (WGS) entry which is preliminary data.</text>
</comment>
<dbReference type="Pfam" id="PF00672">
    <property type="entry name" value="HAMP"/>
    <property type="match status" value="1"/>
</dbReference>
<dbReference type="SMART" id="SM00387">
    <property type="entry name" value="HATPase_c"/>
    <property type="match status" value="1"/>
</dbReference>
<evidence type="ECO:0000256" key="12">
    <source>
        <dbReference type="ARBA" id="ARBA00023012"/>
    </source>
</evidence>
<feature type="domain" description="Histidine kinase" evidence="16">
    <location>
        <begin position="363"/>
        <end position="474"/>
    </location>
</feature>
<dbReference type="GO" id="GO:0005886">
    <property type="term" value="C:plasma membrane"/>
    <property type="evidence" value="ECO:0007669"/>
    <property type="project" value="UniProtKB-SubCell"/>
</dbReference>
<dbReference type="SUPFAM" id="SSF55874">
    <property type="entry name" value="ATPase domain of HSP90 chaperone/DNA topoisomerase II/histidine kinase"/>
    <property type="match status" value="1"/>
</dbReference>